<feature type="region of interest" description="Disordered" evidence="3">
    <location>
        <begin position="561"/>
        <end position="580"/>
    </location>
</feature>
<dbReference type="OMA" id="IMAYQKE"/>
<feature type="region of interest" description="Disordered" evidence="3">
    <location>
        <begin position="533"/>
        <end position="555"/>
    </location>
</feature>
<dbReference type="FunFam" id="3.40.20.10:FF:000001">
    <property type="entry name" value="Gelsolin"/>
    <property type="match status" value="1"/>
</dbReference>
<accession>A0A8T2UX50</accession>
<dbReference type="SUPFAM" id="SSF47050">
    <property type="entry name" value="VHP, Villin headpiece domain"/>
    <property type="match status" value="1"/>
</dbReference>
<dbReference type="AlphaFoldDB" id="A0A8T2UX50"/>
<feature type="domain" description="HP" evidence="4">
    <location>
        <begin position="552"/>
        <end position="617"/>
    </location>
</feature>
<dbReference type="Gene3D" id="1.10.950.10">
    <property type="entry name" value="Villin headpiece domain"/>
    <property type="match status" value="1"/>
</dbReference>
<dbReference type="Pfam" id="PF00626">
    <property type="entry name" value="Gelsolin"/>
    <property type="match status" value="4"/>
</dbReference>
<reference evidence="5" key="1">
    <citation type="submission" date="2021-08" db="EMBL/GenBank/DDBJ databases">
        <title>WGS assembly of Ceratopteris richardii.</title>
        <authorList>
            <person name="Marchant D.B."/>
            <person name="Chen G."/>
            <person name="Jenkins J."/>
            <person name="Shu S."/>
            <person name="Leebens-Mack J."/>
            <person name="Grimwood J."/>
            <person name="Schmutz J."/>
            <person name="Soltis P."/>
            <person name="Soltis D."/>
            <person name="Chen Z.-H."/>
        </authorList>
    </citation>
    <scope>NUCLEOTIDE SEQUENCE</scope>
    <source>
        <strain evidence="5">Whitten #5841</strain>
        <tissue evidence="5">Leaf</tissue>
    </source>
</reference>
<dbReference type="InterPro" id="IPR007122">
    <property type="entry name" value="Villin/Gelsolin"/>
</dbReference>
<keyword evidence="1" id="KW-0117">Actin capping</keyword>
<evidence type="ECO:0000259" key="4">
    <source>
        <dbReference type="PROSITE" id="PS51089"/>
    </source>
</evidence>
<dbReference type="GO" id="GO:0007015">
    <property type="term" value="P:actin filament organization"/>
    <property type="evidence" value="ECO:0007669"/>
    <property type="project" value="UniProtKB-ARBA"/>
</dbReference>
<evidence type="ECO:0000313" key="5">
    <source>
        <dbReference type="EMBL" id="KAH7439330.1"/>
    </source>
</evidence>
<dbReference type="OrthoDB" id="6375767at2759"/>
<dbReference type="Pfam" id="PF02209">
    <property type="entry name" value="VHP"/>
    <property type="match status" value="1"/>
</dbReference>
<organism evidence="5 6">
    <name type="scientific">Ceratopteris richardii</name>
    <name type="common">Triangle waterfern</name>
    <dbReference type="NCBI Taxonomy" id="49495"/>
    <lineage>
        <taxon>Eukaryota</taxon>
        <taxon>Viridiplantae</taxon>
        <taxon>Streptophyta</taxon>
        <taxon>Embryophyta</taxon>
        <taxon>Tracheophyta</taxon>
        <taxon>Polypodiopsida</taxon>
        <taxon>Polypodiidae</taxon>
        <taxon>Polypodiales</taxon>
        <taxon>Pteridineae</taxon>
        <taxon>Pteridaceae</taxon>
        <taxon>Parkerioideae</taxon>
        <taxon>Ceratopteris</taxon>
    </lineage>
</organism>
<dbReference type="SUPFAM" id="SSF55753">
    <property type="entry name" value="Actin depolymerizing proteins"/>
    <property type="match status" value="4"/>
</dbReference>
<dbReference type="InterPro" id="IPR003128">
    <property type="entry name" value="Villin_headpiece"/>
</dbReference>
<dbReference type="Proteomes" id="UP000825935">
    <property type="component" value="Chromosome 4"/>
</dbReference>
<evidence type="ECO:0000256" key="1">
    <source>
        <dbReference type="ARBA" id="ARBA00022467"/>
    </source>
</evidence>
<keyword evidence="6" id="KW-1185">Reference proteome</keyword>
<evidence type="ECO:0000313" key="6">
    <source>
        <dbReference type="Proteomes" id="UP000825935"/>
    </source>
</evidence>
<gene>
    <name evidence="5" type="ORF">KP509_04G056400</name>
</gene>
<dbReference type="InterPro" id="IPR029006">
    <property type="entry name" value="ADF-H/Gelsolin-like_dom_sf"/>
</dbReference>
<sequence length="617" mass="69631">MIASLMKLVLWNSGIYSGASHPLKIMAYQKEAMFWRHHLQSFTSIEEGSLSEIKATPLKKDLLETSKCYLLDSGAEIYVWTGGETSLSERKAAFQATEKLLSLQNRPKHTHITRLIEGSETLPFRTNFDTWPVCRDLGVSENSRNVSAKIKQRGMDARFSDQACNEEELPPLFDNSGSLQVYRVDDTGKCPISQFEHGNFFTGDCYIVSYKHTEEEKDAYFFYCWIGSFSTQEDQAAAFELVTKDASIQGGKAVQGYIFEGQEPPEFIGLFQKFFLLKGGLSSGYQRRIRDESLTDDAYNEDGVALFHVEGTGPHNNKAVQLSLDVRDLNSCSCYILHAGGTLYVWNGNHSTSVKQEVAMKLAESFKQGSAPESLKEGSEPSEFWDALGGKKFCSSNSQVNQISNDPRLFACSILDGKLEAAEIFNYTQSDLLSEDVMLLDAHTEVFVWVGANADAKEKQQAFQMAQKYVQQRAALEGLPETVSQYILTEGNEPFFFTKHFKKWDKIKTSGQGNSFQKRIALLLGEQFQKPNKNEAMTASSSSKDVERKDSSQPGEYIPYERLKVDSDDPAAGVDPEKRESYLSPDEFMELFGMDSEQFYELPKWKQEKHKKTLNLF</sequence>
<dbReference type="GO" id="GO:0051693">
    <property type="term" value="P:actin filament capping"/>
    <property type="evidence" value="ECO:0007669"/>
    <property type="project" value="UniProtKB-KW"/>
</dbReference>
<dbReference type="PANTHER" id="PTHR11977:SF51">
    <property type="entry name" value="PROTEIN FLIGHTLESS-1 HOMOLOG"/>
    <property type="match status" value="1"/>
</dbReference>
<dbReference type="SMART" id="SM00153">
    <property type="entry name" value="VHP"/>
    <property type="match status" value="1"/>
</dbReference>
<dbReference type="SMART" id="SM00262">
    <property type="entry name" value="GEL"/>
    <property type="match status" value="4"/>
</dbReference>
<dbReference type="InterPro" id="IPR007123">
    <property type="entry name" value="Gelsolin-like_dom"/>
</dbReference>
<dbReference type="PROSITE" id="PS51089">
    <property type="entry name" value="HP"/>
    <property type="match status" value="1"/>
</dbReference>
<dbReference type="CDD" id="cd11291">
    <property type="entry name" value="gelsolin_S6_like"/>
    <property type="match status" value="1"/>
</dbReference>
<name>A0A8T2UX50_CERRI</name>
<dbReference type="GO" id="GO:0051015">
    <property type="term" value="F:actin filament binding"/>
    <property type="evidence" value="ECO:0007669"/>
    <property type="project" value="InterPro"/>
</dbReference>
<evidence type="ECO:0000256" key="2">
    <source>
        <dbReference type="ARBA" id="ARBA00022737"/>
    </source>
</evidence>
<dbReference type="PRINTS" id="PR00597">
    <property type="entry name" value="GELSOLIN"/>
</dbReference>
<dbReference type="PANTHER" id="PTHR11977">
    <property type="entry name" value="VILLIN"/>
    <property type="match status" value="1"/>
</dbReference>
<proteinExistence type="predicted"/>
<dbReference type="Gene3D" id="3.40.20.10">
    <property type="entry name" value="Severin"/>
    <property type="match status" value="4"/>
</dbReference>
<evidence type="ECO:0000256" key="3">
    <source>
        <dbReference type="SAM" id="MobiDB-lite"/>
    </source>
</evidence>
<keyword evidence="2" id="KW-0677">Repeat</keyword>
<dbReference type="InterPro" id="IPR036886">
    <property type="entry name" value="Villin_headpiece_dom_sf"/>
</dbReference>
<protein>
    <recommendedName>
        <fullName evidence="4">HP domain-containing protein</fullName>
    </recommendedName>
</protein>
<dbReference type="CDD" id="cd11288">
    <property type="entry name" value="gelsolin_S5_like"/>
    <property type="match status" value="1"/>
</dbReference>
<feature type="compositionally biased region" description="Polar residues" evidence="3">
    <location>
        <begin position="533"/>
        <end position="543"/>
    </location>
</feature>
<comment type="caution">
    <text evidence="5">The sequence shown here is derived from an EMBL/GenBank/DDBJ whole genome shotgun (WGS) entry which is preliminary data.</text>
</comment>
<dbReference type="EMBL" id="CM035409">
    <property type="protein sequence ID" value="KAH7439330.1"/>
    <property type="molecule type" value="Genomic_DNA"/>
</dbReference>